<evidence type="ECO:0000256" key="1">
    <source>
        <dbReference type="SAM" id="MobiDB-lite"/>
    </source>
</evidence>
<dbReference type="EMBL" id="CAMPGE010030012">
    <property type="protein sequence ID" value="CAI2387507.1"/>
    <property type="molecule type" value="Genomic_DNA"/>
</dbReference>
<dbReference type="Proteomes" id="UP001295684">
    <property type="component" value="Unassembled WGS sequence"/>
</dbReference>
<dbReference type="AlphaFoldDB" id="A0AAD1YAC7"/>
<comment type="caution">
    <text evidence="2">The sequence shown here is derived from an EMBL/GenBank/DDBJ whole genome shotgun (WGS) entry which is preliminary data.</text>
</comment>
<keyword evidence="3" id="KW-1185">Reference proteome</keyword>
<feature type="region of interest" description="Disordered" evidence="1">
    <location>
        <begin position="1"/>
        <end position="79"/>
    </location>
</feature>
<gene>
    <name evidence="2" type="ORF">ECRASSUSDP1_LOCUS29140</name>
</gene>
<evidence type="ECO:0000313" key="2">
    <source>
        <dbReference type="EMBL" id="CAI2387507.1"/>
    </source>
</evidence>
<evidence type="ECO:0000313" key="3">
    <source>
        <dbReference type="Proteomes" id="UP001295684"/>
    </source>
</evidence>
<sequence length="667" mass="75673">MSISSPSTLSSHTSSYISDESGQETDQKIETSEIKPSIVVDSMDNSSEFAEYPISEKEEVSTAEEKSKRKLSKKNSKEKLRLKSPWAIIKAKKKARKDIPRGGRKSIKTTNFLPKFTQIGSKRKTILAVKFKKAKAGKGKSKKIGASKRKSIKGPKKLMEIIPEEVSKTNLLREETSKIGMQMEKNVSLISTIKQEKAIMDESQKKEMNDSITASLQNSQYQSIEEKVEKKPELVFKTVMVLPVKKSKPKIDMTKNIVSSSSMKKILHSSTKKIEPFGLIRNGFSVKKSHRRISRMTSKNSSSNLSVNSPLTVKHQRNNSAYPTGQNLFQNKSKFHAAGPIQEASENSNLFNLTSTKKFDLKSSSESLSSLDKVPESLIKLHKTTQKAVTSPFRIRGKPPIPNLSKAKTPVEGKISKIVTQMTEMTNIISKVNETTCNKHSQSKTKGKEQNYQYQIKATLLNDNLALFEEKAQSLVLMFDSPKIYKIQQYFKRLSVKEQKACNKDLEQIIVALSDIGKNVTKGILKDLHSMGIRDTSFLVKKVGRCYDEVMTFKENEFLIKKAYEFFTQCFNCSKLYKMLYPLHLKNQLNFLKLLQSTRLTMNLFIERINTIKSRTQSVCLEGGDKRSQTNYYITKMIKRKGLLGNSVLRRPSHPNYYMLGDQNLTV</sequence>
<name>A0AAD1YAC7_EUPCR</name>
<proteinExistence type="predicted"/>
<protein>
    <submittedName>
        <fullName evidence="2">Uncharacterized protein</fullName>
    </submittedName>
</protein>
<organism evidence="2 3">
    <name type="scientific">Euplotes crassus</name>
    <dbReference type="NCBI Taxonomy" id="5936"/>
    <lineage>
        <taxon>Eukaryota</taxon>
        <taxon>Sar</taxon>
        <taxon>Alveolata</taxon>
        <taxon>Ciliophora</taxon>
        <taxon>Intramacronucleata</taxon>
        <taxon>Spirotrichea</taxon>
        <taxon>Hypotrichia</taxon>
        <taxon>Euplotida</taxon>
        <taxon>Euplotidae</taxon>
        <taxon>Moneuplotes</taxon>
    </lineage>
</organism>
<accession>A0AAD1YAC7</accession>
<feature type="compositionally biased region" description="Basic and acidic residues" evidence="1">
    <location>
        <begin position="54"/>
        <end position="67"/>
    </location>
</feature>
<feature type="compositionally biased region" description="Low complexity" evidence="1">
    <location>
        <begin position="1"/>
        <end position="18"/>
    </location>
</feature>
<reference evidence="2" key="1">
    <citation type="submission" date="2023-07" db="EMBL/GenBank/DDBJ databases">
        <authorList>
            <consortium name="AG Swart"/>
            <person name="Singh M."/>
            <person name="Singh A."/>
            <person name="Seah K."/>
            <person name="Emmerich C."/>
        </authorList>
    </citation>
    <scope>NUCLEOTIDE SEQUENCE</scope>
    <source>
        <strain evidence="2">DP1</strain>
    </source>
</reference>